<accession>A0AA41W2C7</accession>
<organism evidence="2 3">
    <name type="scientific">Papaver nudicaule</name>
    <name type="common">Iceland poppy</name>
    <dbReference type="NCBI Taxonomy" id="74823"/>
    <lineage>
        <taxon>Eukaryota</taxon>
        <taxon>Viridiplantae</taxon>
        <taxon>Streptophyta</taxon>
        <taxon>Embryophyta</taxon>
        <taxon>Tracheophyta</taxon>
        <taxon>Spermatophyta</taxon>
        <taxon>Magnoliopsida</taxon>
        <taxon>Ranunculales</taxon>
        <taxon>Papaveraceae</taxon>
        <taxon>Papaveroideae</taxon>
        <taxon>Papaver</taxon>
    </lineage>
</organism>
<feature type="region of interest" description="Disordered" evidence="1">
    <location>
        <begin position="1"/>
        <end position="28"/>
    </location>
</feature>
<evidence type="ECO:0000256" key="1">
    <source>
        <dbReference type="SAM" id="MobiDB-lite"/>
    </source>
</evidence>
<feature type="compositionally biased region" description="Low complexity" evidence="1">
    <location>
        <begin position="7"/>
        <end position="27"/>
    </location>
</feature>
<gene>
    <name evidence="2" type="ORF">MKW94_005294</name>
</gene>
<dbReference type="Gene3D" id="3.30.420.10">
    <property type="entry name" value="Ribonuclease H-like superfamily/Ribonuclease H"/>
    <property type="match status" value="1"/>
</dbReference>
<protein>
    <submittedName>
        <fullName evidence="2">Uncharacterized protein</fullName>
    </submittedName>
</protein>
<feature type="compositionally biased region" description="Polar residues" evidence="1">
    <location>
        <begin position="68"/>
        <end position="77"/>
    </location>
</feature>
<sequence>MDGVGGSCPSPSSPSLTSQSSQQTTQTYEENWRYNTYIEDNDGFAIRINHLPEDEVSDESGAEDVAKNKSTPQQTASAAHRSDVTRMTKELVMAMKIGEPSHTSHATRIAMPHHDKKGVFLLTFDGYHSSKAKNGGYGAILRCGNGTPVAAVAGGSKYKISPFFHTLEGLQKGLDLVIVRGIKSVYCVCNSQRVCEILRDCFIFNNEGGCRRHPHNLFDFVCPHCLQCKLTAEEPFNLVIHTLKDIVRKGQQFYRQRQGLVGAHVKEWNKPADYLAKLVRGPGEERKLAPEEFSDDLLALVNQHGGRNPFIYK</sequence>
<evidence type="ECO:0000313" key="2">
    <source>
        <dbReference type="EMBL" id="MCL7051806.1"/>
    </source>
</evidence>
<dbReference type="AlphaFoldDB" id="A0AA41W2C7"/>
<proteinExistence type="predicted"/>
<reference evidence="2" key="1">
    <citation type="submission" date="2022-03" db="EMBL/GenBank/DDBJ databases">
        <title>A functionally conserved STORR gene fusion in Papaver species that diverged 16.8 million years ago.</title>
        <authorList>
            <person name="Catania T."/>
        </authorList>
    </citation>
    <scope>NUCLEOTIDE SEQUENCE</scope>
    <source>
        <strain evidence="2">S-191538</strain>
    </source>
</reference>
<dbReference type="InterPro" id="IPR036397">
    <property type="entry name" value="RNaseH_sf"/>
</dbReference>
<evidence type="ECO:0000313" key="3">
    <source>
        <dbReference type="Proteomes" id="UP001177140"/>
    </source>
</evidence>
<dbReference type="EMBL" id="JAJJMA010342663">
    <property type="protein sequence ID" value="MCL7051806.1"/>
    <property type="molecule type" value="Genomic_DNA"/>
</dbReference>
<comment type="caution">
    <text evidence="2">The sequence shown here is derived from an EMBL/GenBank/DDBJ whole genome shotgun (WGS) entry which is preliminary data.</text>
</comment>
<feature type="region of interest" description="Disordered" evidence="1">
    <location>
        <begin position="56"/>
        <end position="83"/>
    </location>
</feature>
<dbReference type="GO" id="GO:0003676">
    <property type="term" value="F:nucleic acid binding"/>
    <property type="evidence" value="ECO:0007669"/>
    <property type="project" value="InterPro"/>
</dbReference>
<dbReference type="Proteomes" id="UP001177140">
    <property type="component" value="Unassembled WGS sequence"/>
</dbReference>
<name>A0AA41W2C7_PAPNU</name>
<keyword evidence="3" id="KW-1185">Reference proteome</keyword>